<name>A0A485LV62_9ZZZZ</name>
<dbReference type="EMBL" id="CAADRM010000025">
    <property type="protein sequence ID" value="VFU12008.1"/>
    <property type="molecule type" value="Genomic_DNA"/>
</dbReference>
<gene>
    <name evidence="1" type="ORF">SCFA_1200002</name>
</gene>
<protein>
    <recommendedName>
        <fullName evidence="2">Cthe-2314-like HEPN domain-containing protein</fullName>
    </recommendedName>
</protein>
<dbReference type="AlphaFoldDB" id="A0A485LV62"/>
<organism evidence="1">
    <name type="scientific">anaerobic digester metagenome</name>
    <dbReference type="NCBI Taxonomy" id="1263854"/>
    <lineage>
        <taxon>unclassified sequences</taxon>
        <taxon>metagenomes</taxon>
        <taxon>ecological metagenomes</taxon>
    </lineage>
</organism>
<reference evidence="1" key="1">
    <citation type="submission" date="2019-03" db="EMBL/GenBank/DDBJ databases">
        <authorList>
            <person name="Hao L."/>
        </authorList>
    </citation>
    <scope>NUCLEOTIDE SEQUENCE</scope>
</reference>
<proteinExistence type="predicted"/>
<sequence length="286" mass="33612">MPKPETIDRHRCHGKDKEEKYKDRTALDYWWGLRELAADFDINNYETSSGEKLTQQQENEVAYIQLLHYTVEVKLSGAYYQMEHMERLFNSPLGSDSSLDLRVFEAKEAFDAVNEDMYQASCAIANQIYMLLNRPEYTPIKVDQRRPVAMSPSDLRYWLKLNRHPSFRTLSNMFNDCDKQLDIRHHATHYGAVPVFADKDTGVLYLQKDFRIGELLTKYDVLRHKKSGKPMANLLEAAKPRVTALCACMNRIYRHIYLGDIFENYLQARGLRLKESYMPYWEMVGR</sequence>
<accession>A0A485LV62</accession>
<evidence type="ECO:0008006" key="2">
    <source>
        <dbReference type="Google" id="ProtNLM"/>
    </source>
</evidence>
<evidence type="ECO:0000313" key="1">
    <source>
        <dbReference type="EMBL" id="VFU12008.1"/>
    </source>
</evidence>